<accession>A0A816DU56</accession>
<name>A0A816DU56_9BILA</name>
<proteinExistence type="predicted"/>
<gene>
    <name evidence="1" type="ORF">GPM918_LOCUS45074</name>
    <name evidence="2" type="ORF">SRO942_LOCUS47296</name>
</gene>
<dbReference type="AlphaFoldDB" id="A0A816DU56"/>
<keyword evidence="3" id="KW-1185">Reference proteome</keyword>
<evidence type="ECO:0000313" key="1">
    <source>
        <dbReference type="EMBL" id="CAF1643451.1"/>
    </source>
</evidence>
<evidence type="ECO:0000313" key="3">
    <source>
        <dbReference type="Proteomes" id="UP000663829"/>
    </source>
</evidence>
<protein>
    <submittedName>
        <fullName evidence="1">Uncharacterized protein</fullName>
    </submittedName>
</protein>
<dbReference type="Proteomes" id="UP000681722">
    <property type="component" value="Unassembled WGS sequence"/>
</dbReference>
<reference evidence="1" key="1">
    <citation type="submission" date="2021-02" db="EMBL/GenBank/DDBJ databases">
        <authorList>
            <person name="Nowell W R."/>
        </authorList>
    </citation>
    <scope>NUCLEOTIDE SEQUENCE</scope>
</reference>
<evidence type="ECO:0000313" key="2">
    <source>
        <dbReference type="EMBL" id="CAF4558942.1"/>
    </source>
</evidence>
<organism evidence="1 3">
    <name type="scientific">Didymodactylos carnosus</name>
    <dbReference type="NCBI Taxonomy" id="1234261"/>
    <lineage>
        <taxon>Eukaryota</taxon>
        <taxon>Metazoa</taxon>
        <taxon>Spiralia</taxon>
        <taxon>Gnathifera</taxon>
        <taxon>Rotifera</taxon>
        <taxon>Eurotatoria</taxon>
        <taxon>Bdelloidea</taxon>
        <taxon>Philodinida</taxon>
        <taxon>Philodinidae</taxon>
        <taxon>Didymodactylos</taxon>
    </lineage>
</organism>
<dbReference type="EMBL" id="CAJOBC010117569">
    <property type="protein sequence ID" value="CAF4558942.1"/>
    <property type="molecule type" value="Genomic_DNA"/>
</dbReference>
<dbReference type="Proteomes" id="UP000663829">
    <property type="component" value="Unassembled WGS sequence"/>
</dbReference>
<comment type="caution">
    <text evidence="1">The sequence shown here is derived from an EMBL/GenBank/DDBJ whole genome shotgun (WGS) entry which is preliminary data.</text>
</comment>
<sequence length="95" mass="11212">MTYCSTSETSILQNGDDYGRIRAYKPSYEETDTRHNTNCDLEPNHTHFLLFDNGKEHLHPDKILEKRREIEKELAKALKYSIIGYDPNNGMYFLR</sequence>
<dbReference type="EMBL" id="CAJNOQ010048298">
    <property type="protein sequence ID" value="CAF1643451.1"/>
    <property type="molecule type" value="Genomic_DNA"/>
</dbReference>